<accession>A0A1I2M9D6</accession>
<sequence length="265" mass="29262">MDIRLIRSNQNEQYKRWRKLHRRKGRERYGALLVEGPHLVAEAMDAGWKVRACLVEEGKEGLLEEIPGIREGSFPVYRLPVPLFRSLMDTETPQGVAAELEIPPLGDEEAPPVGETLILLDAVQDPGNLGTILRTAEAAGAAAVFLGKGTADPYNSKTVRAAMGSLFRLPVRRVELASAILDLRRRGVVVIGTHPRAETLHFCYEYPPRTAFLLGNEGRGVDPDLERLVDAQVRVPMPGGVESLNVSVTAAVLLYERLRQKWGKA</sequence>
<dbReference type="InterPro" id="IPR029028">
    <property type="entry name" value="Alpha/beta_knot_MTases"/>
</dbReference>
<evidence type="ECO:0000256" key="2">
    <source>
        <dbReference type="ARBA" id="ARBA00022603"/>
    </source>
</evidence>
<dbReference type="GO" id="GO:0003723">
    <property type="term" value="F:RNA binding"/>
    <property type="evidence" value="ECO:0007669"/>
    <property type="project" value="InterPro"/>
</dbReference>
<dbReference type="InterPro" id="IPR029026">
    <property type="entry name" value="tRNA_m1G_MTases_N"/>
</dbReference>
<dbReference type="Gene3D" id="3.30.1330.30">
    <property type="match status" value="1"/>
</dbReference>
<dbReference type="Pfam" id="PF00588">
    <property type="entry name" value="SpoU_methylase"/>
    <property type="match status" value="1"/>
</dbReference>
<dbReference type="InterPro" id="IPR001537">
    <property type="entry name" value="SpoU_MeTrfase"/>
</dbReference>
<keyword evidence="2 5" id="KW-0489">Methyltransferase</keyword>
<dbReference type="InterPro" id="IPR051259">
    <property type="entry name" value="rRNA_Methyltransferase"/>
</dbReference>
<organism evidence="5 6">
    <name type="scientific">Planifilum fulgidum</name>
    <dbReference type="NCBI Taxonomy" id="201973"/>
    <lineage>
        <taxon>Bacteria</taxon>
        <taxon>Bacillati</taxon>
        <taxon>Bacillota</taxon>
        <taxon>Bacilli</taxon>
        <taxon>Bacillales</taxon>
        <taxon>Thermoactinomycetaceae</taxon>
        <taxon>Planifilum</taxon>
    </lineage>
</organism>
<evidence type="ECO:0000313" key="5">
    <source>
        <dbReference type="EMBL" id="SFF87540.1"/>
    </source>
</evidence>
<evidence type="ECO:0000313" key="6">
    <source>
        <dbReference type="Proteomes" id="UP000198661"/>
    </source>
</evidence>
<dbReference type="GO" id="GO:0005737">
    <property type="term" value="C:cytoplasm"/>
    <property type="evidence" value="ECO:0007669"/>
    <property type="project" value="UniProtKB-ARBA"/>
</dbReference>
<dbReference type="InterPro" id="IPR053888">
    <property type="entry name" value="MRM3-like_sub_bind"/>
</dbReference>
<dbReference type="SUPFAM" id="SSF55315">
    <property type="entry name" value="L30e-like"/>
    <property type="match status" value="1"/>
</dbReference>
<reference evidence="5 6" key="1">
    <citation type="submission" date="2016-10" db="EMBL/GenBank/DDBJ databases">
        <authorList>
            <person name="de Groot N.N."/>
        </authorList>
    </citation>
    <scope>NUCLEOTIDE SEQUENCE [LARGE SCALE GENOMIC DNA]</scope>
    <source>
        <strain evidence="5 6">DSM 44945</strain>
    </source>
</reference>
<evidence type="ECO:0000256" key="3">
    <source>
        <dbReference type="ARBA" id="ARBA00022679"/>
    </source>
</evidence>
<dbReference type="RefSeq" id="WP_092036799.1">
    <property type="nucleotide sequence ID" value="NZ_FOOK01000007.1"/>
</dbReference>
<dbReference type="GO" id="GO:0006396">
    <property type="term" value="P:RNA processing"/>
    <property type="evidence" value="ECO:0007669"/>
    <property type="project" value="InterPro"/>
</dbReference>
<name>A0A1I2M9D6_9BACL</name>
<dbReference type="Proteomes" id="UP000198661">
    <property type="component" value="Unassembled WGS sequence"/>
</dbReference>
<dbReference type="GO" id="GO:0008173">
    <property type="term" value="F:RNA methyltransferase activity"/>
    <property type="evidence" value="ECO:0007669"/>
    <property type="project" value="InterPro"/>
</dbReference>
<dbReference type="Pfam" id="PF22435">
    <property type="entry name" value="MRM3-like_sub_bind"/>
    <property type="match status" value="1"/>
</dbReference>
<dbReference type="SUPFAM" id="SSF75217">
    <property type="entry name" value="alpha/beta knot"/>
    <property type="match status" value="1"/>
</dbReference>
<comment type="similarity">
    <text evidence="1">Belongs to the class IV-like SAM-binding methyltransferase superfamily. RNA methyltransferase TrmH family.</text>
</comment>
<dbReference type="CDD" id="cd18095">
    <property type="entry name" value="SpoU-like_rRNA-MTase"/>
    <property type="match status" value="1"/>
</dbReference>
<dbReference type="AlphaFoldDB" id="A0A1I2M9D6"/>
<feature type="domain" description="RNA 2-O ribose methyltransferase substrate binding" evidence="4">
    <location>
        <begin position="33"/>
        <end position="106"/>
    </location>
</feature>
<dbReference type="GO" id="GO:0032259">
    <property type="term" value="P:methylation"/>
    <property type="evidence" value="ECO:0007669"/>
    <property type="project" value="UniProtKB-KW"/>
</dbReference>
<keyword evidence="6" id="KW-1185">Reference proteome</keyword>
<dbReference type="OrthoDB" id="9794400at2"/>
<evidence type="ECO:0000259" key="4">
    <source>
        <dbReference type="SMART" id="SM00967"/>
    </source>
</evidence>
<protein>
    <submittedName>
        <fullName evidence="5">RNA methyltransferase, TrmH family</fullName>
    </submittedName>
</protein>
<dbReference type="PANTHER" id="PTHR43191:SF2">
    <property type="entry name" value="RRNA METHYLTRANSFERASE 3, MITOCHONDRIAL"/>
    <property type="match status" value="1"/>
</dbReference>
<dbReference type="SMART" id="SM00967">
    <property type="entry name" value="SpoU_sub_bind"/>
    <property type="match status" value="1"/>
</dbReference>
<keyword evidence="3 5" id="KW-0808">Transferase</keyword>
<dbReference type="InterPro" id="IPR013123">
    <property type="entry name" value="SpoU_subst-bd"/>
</dbReference>
<evidence type="ECO:0000256" key="1">
    <source>
        <dbReference type="ARBA" id="ARBA00007228"/>
    </source>
</evidence>
<dbReference type="InterPro" id="IPR029064">
    <property type="entry name" value="Ribosomal_eL30-like_sf"/>
</dbReference>
<dbReference type="EMBL" id="FOOK01000007">
    <property type="protein sequence ID" value="SFF87540.1"/>
    <property type="molecule type" value="Genomic_DNA"/>
</dbReference>
<proteinExistence type="inferred from homology"/>
<dbReference type="PANTHER" id="PTHR43191">
    <property type="entry name" value="RRNA METHYLTRANSFERASE 3"/>
    <property type="match status" value="1"/>
</dbReference>
<gene>
    <name evidence="5" type="ORF">SAMN04488025_10765</name>
</gene>
<dbReference type="Gene3D" id="3.40.1280.10">
    <property type="match status" value="1"/>
</dbReference>
<dbReference type="STRING" id="201973.SAMN04488025_10765"/>